<dbReference type="GO" id="GO:0016758">
    <property type="term" value="F:hexosyltransferase activity"/>
    <property type="evidence" value="ECO:0007669"/>
    <property type="project" value="InterPro"/>
</dbReference>
<evidence type="ECO:0000256" key="1">
    <source>
        <dbReference type="ARBA" id="ARBA00004651"/>
    </source>
</evidence>
<keyword evidence="3" id="KW-0808">Transferase</keyword>
<name>A0A2A6FT55_9MICO</name>
<reference evidence="10" key="1">
    <citation type="submission" date="2017-03" db="EMBL/GenBank/DDBJ databases">
        <authorList>
            <person name="Lund M.B."/>
        </authorList>
    </citation>
    <scope>NUCLEOTIDE SEQUENCE [LARGE SCALE GENOMIC DNA]</scope>
</reference>
<evidence type="ECO:0000313" key="10">
    <source>
        <dbReference type="Proteomes" id="UP000219994"/>
    </source>
</evidence>
<feature type="transmembrane region" description="Helical" evidence="8">
    <location>
        <begin position="393"/>
        <end position="414"/>
    </location>
</feature>
<feature type="transmembrane region" description="Helical" evidence="8">
    <location>
        <begin position="239"/>
        <end position="259"/>
    </location>
</feature>
<keyword evidence="2" id="KW-1003">Cell membrane</keyword>
<gene>
    <name evidence="9" type="ORF">B5766_03540</name>
</gene>
<comment type="caution">
    <text evidence="9">The sequence shown here is derived from an EMBL/GenBank/DDBJ whole genome shotgun (WGS) entry which is preliminary data.</text>
</comment>
<proteinExistence type="inferred from homology"/>
<keyword evidence="6 8" id="KW-0472">Membrane</keyword>
<feature type="transmembrane region" description="Helical" evidence="8">
    <location>
        <begin position="426"/>
        <end position="448"/>
    </location>
</feature>
<feature type="transmembrane region" description="Helical" evidence="8">
    <location>
        <begin position="346"/>
        <end position="365"/>
    </location>
</feature>
<protein>
    <recommendedName>
        <fullName evidence="11">DUF2029 domain-containing protein</fullName>
    </recommendedName>
</protein>
<feature type="transmembrane region" description="Helical" evidence="8">
    <location>
        <begin position="135"/>
        <end position="158"/>
    </location>
</feature>
<feature type="transmembrane region" description="Helical" evidence="8">
    <location>
        <begin position="371"/>
        <end position="388"/>
    </location>
</feature>
<keyword evidence="5 8" id="KW-1133">Transmembrane helix</keyword>
<feature type="transmembrane region" description="Helical" evidence="8">
    <location>
        <begin position="319"/>
        <end position="339"/>
    </location>
</feature>
<evidence type="ECO:0008006" key="11">
    <source>
        <dbReference type="Google" id="ProtNLM"/>
    </source>
</evidence>
<evidence type="ECO:0000313" key="9">
    <source>
        <dbReference type="EMBL" id="PDQ35870.1"/>
    </source>
</evidence>
<dbReference type="InterPro" id="IPR018584">
    <property type="entry name" value="GT87"/>
</dbReference>
<comment type="subcellular location">
    <subcellularLocation>
        <location evidence="1">Cell membrane</location>
        <topology evidence="1">Multi-pass membrane protein</topology>
    </subcellularLocation>
</comment>
<organism evidence="9 10">
    <name type="scientific">Candidatus Lumbricidiphila eiseniae</name>
    <dbReference type="NCBI Taxonomy" id="1969409"/>
    <lineage>
        <taxon>Bacteria</taxon>
        <taxon>Bacillati</taxon>
        <taxon>Actinomycetota</taxon>
        <taxon>Actinomycetes</taxon>
        <taxon>Micrococcales</taxon>
        <taxon>Microbacteriaceae</taxon>
        <taxon>Candidatus Lumbricidiphila</taxon>
    </lineage>
</organism>
<feature type="transmembrane region" description="Helical" evidence="8">
    <location>
        <begin position="170"/>
        <end position="203"/>
    </location>
</feature>
<dbReference type="GO" id="GO:0005886">
    <property type="term" value="C:plasma membrane"/>
    <property type="evidence" value="ECO:0007669"/>
    <property type="project" value="UniProtKB-SubCell"/>
</dbReference>
<evidence type="ECO:0000256" key="2">
    <source>
        <dbReference type="ARBA" id="ARBA00022475"/>
    </source>
</evidence>
<evidence type="ECO:0000256" key="5">
    <source>
        <dbReference type="ARBA" id="ARBA00022989"/>
    </source>
</evidence>
<feature type="transmembrane region" description="Helical" evidence="8">
    <location>
        <begin position="209"/>
        <end position="232"/>
    </location>
</feature>
<dbReference type="EMBL" id="NAEP01000025">
    <property type="protein sequence ID" value="PDQ35870.1"/>
    <property type="molecule type" value="Genomic_DNA"/>
</dbReference>
<dbReference type="AlphaFoldDB" id="A0A2A6FT55"/>
<sequence length="466" mass="50395">MARTRRAPWEKECPMIPDYSARPAGIGGPNDRCPVRLRYGRGMTEATFDATSASGFRRFLASRQALWCGFTIIHLLLASLCFAGPGNPLGDVTDVYRSWALQAQTGLSRMGIDTPWVYPILAFAPMTVALLFGPVLYGATWLVLVTLLNGIVFSILLGSGSLSRRRRIAAWWWILFLVLLGPVALGRIDTVTVPVAILGLLWAGSRPRLATALLTVAMWMKVWPAAVIAALAVSSRRRLNVFVVTASLSAAILVISLLAGAGMNAIGFVAEQAGRGLQVESPFAIFWLWQIVVGHQDVGVRYSFDILTFQLWGPGVETAATLATPLMVVLSVTIIGLGIRATRSGASFLALFPPLALCLVVTLMLSNKVGSPQFVSWLAAPIILGLVVSTRRYLTPAILTGGIALCTQVIYPYWYRWLLSAQPVFVFVLTLKIVLLVGLLGWGIGSVWQAGTRAAVRHRNALALVS</sequence>
<evidence type="ECO:0000256" key="6">
    <source>
        <dbReference type="ARBA" id="ARBA00023136"/>
    </source>
</evidence>
<keyword evidence="4 8" id="KW-0812">Transmembrane</keyword>
<dbReference type="Pfam" id="PF09594">
    <property type="entry name" value="GT87"/>
    <property type="match status" value="1"/>
</dbReference>
<evidence type="ECO:0000256" key="3">
    <source>
        <dbReference type="ARBA" id="ARBA00022679"/>
    </source>
</evidence>
<evidence type="ECO:0000256" key="4">
    <source>
        <dbReference type="ARBA" id="ARBA00022692"/>
    </source>
</evidence>
<feature type="transmembrane region" description="Helical" evidence="8">
    <location>
        <begin position="65"/>
        <end position="85"/>
    </location>
</feature>
<dbReference type="Proteomes" id="UP000219994">
    <property type="component" value="Unassembled WGS sequence"/>
</dbReference>
<evidence type="ECO:0000256" key="8">
    <source>
        <dbReference type="SAM" id="Phobius"/>
    </source>
</evidence>
<accession>A0A2A6FT55</accession>
<comment type="similarity">
    <text evidence="7">Belongs to the glycosyltransferase 87 family.</text>
</comment>
<evidence type="ECO:0000256" key="7">
    <source>
        <dbReference type="ARBA" id="ARBA00024033"/>
    </source>
</evidence>